<evidence type="ECO:0000313" key="10">
    <source>
        <dbReference type="EMBL" id="SSC64987.1"/>
    </source>
</evidence>
<dbReference type="GO" id="GO:0016887">
    <property type="term" value="F:ATP hydrolysis activity"/>
    <property type="evidence" value="ECO:0007669"/>
    <property type="project" value="InterPro"/>
</dbReference>
<keyword evidence="4" id="KW-0997">Cell inner membrane</keyword>
<accession>A0A376ABE7</accession>
<keyword evidence="3" id="KW-1003">Cell membrane</keyword>
<dbReference type="AlphaFoldDB" id="A0A376ABE7"/>
<dbReference type="GO" id="GO:0005524">
    <property type="term" value="F:ATP binding"/>
    <property type="evidence" value="ECO:0007669"/>
    <property type="project" value="UniProtKB-KW"/>
</dbReference>
<evidence type="ECO:0000256" key="7">
    <source>
        <dbReference type="ARBA" id="ARBA00022967"/>
    </source>
</evidence>
<name>A0A376ABE7_9HYPH</name>
<dbReference type="Proteomes" id="UP000254764">
    <property type="component" value="Unassembled WGS sequence"/>
</dbReference>
<keyword evidence="6" id="KW-0067">ATP-binding</keyword>
<evidence type="ECO:0000256" key="4">
    <source>
        <dbReference type="ARBA" id="ARBA00022519"/>
    </source>
</evidence>
<sequence length="240" mass="25692">MPAERQGAIVLDNVSLRLGSADFHFDCAIAQGAITAIAGPSGSGKSTLLNLIAGFEQPDHGRVLIAGEEVSRLLPAYRPVSLVFQDNNLFAHLDLFTNIGLGIDPALRLKPADRQAVSRALSRVGLGGFEKRLPATLSGGERQRAAFARALVRRKPVMLLDEPFAALDPGLRTVMADLLLELHRETGHTIVIVSHDPQEVERLANDVLFLEGGRIVLGAPKAAFFAAEGPASLAEFLGHR</sequence>
<evidence type="ECO:0000256" key="6">
    <source>
        <dbReference type="ARBA" id="ARBA00022840"/>
    </source>
</evidence>
<reference evidence="11" key="1">
    <citation type="submission" date="2018-07" db="EMBL/GenBank/DDBJ databases">
        <authorList>
            <person name="Peiro R."/>
            <person name="Begona"/>
            <person name="Cbmso G."/>
            <person name="Lopez M."/>
            <person name="Gonzalez S."/>
        </authorList>
    </citation>
    <scope>NUCLEOTIDE SEQUENCE [LARGE SCALE GENOMIC DNA]</scope>
</reference>
<dbReference type="InterPro" id="IPR003439">
    <property type="entry name" value="ABC_transporter-like_ATP-bd"/>
</dbReference>
<evidence type="ECO:0000256" key="8">
    <source>
        <dbReference type="ARBA" id="ARBA00023136"/>
    </source>
</evidence>
<dbReference type="Pfam" id="PF00005">
    <property type="entry name" value="ABC_tran"/>
    <property type="match status" value="1"/>
</dbReference>
<keyword evidence="11" id="KW-1185">Reference proteome</keyword>
<evidence type="ECO:0000313" key="11">
    <source>
        <dbReference type="Proteomes" id="UP000254764"/>
    </source>
</evidence>
<comment type="similarity">
    <text evidence="1">Belongs to the ABC transporter superfamily.</text>
</comment>
<organism evidence="10 11">
    <name type="scientific">Ciceribacter selenitireducens ATCC BAA-1503</name>
    <dbReference type="NCBI Taxonomy" id="1336235"/>
    <lineage>
        <taxon>Bacteria</taxon>
        <taxon>Pseudomonadati</taxon>
        <taxon>Pseudomonadota</taxon>
        <taxon>Alphaproteobacteria</taxon>
        <taxon>Hyphomicrobiales</taxon>
        <taxon>Rhizobiaceae</taxon>
        <taxon>Ciceribacter</taxon>
    </lineage>
</organism>
<dbReference type="STRING" id="1336235.GCA_000518785_03116"/>
<dbReference type="PANTHER" id="PTHR42781:SF1">
    <property type="entry name" value="THIAMINE IMPORT ATP-BINDING PROTEIN THIQ"/>
    <property type="match status" value="1"/>
</dbReference>
<dbReference type="InterPro" id="IPR017871">
    <property type="entry name" value="ABC_transporter-like_CS"/>
</dbReference>
<evidence type="ECO:0000256" key="5">
    <source>
        <dbReference type="ARBA" id="ARBA00022741"/>
    </source>
</evidence>
<evidence type="ECO:0000256" key="1">
    <source>
        <dbReference type="ARBA" id="ARBA00005417"/>
    </source>
</evidence>
<keyword evidence="7" id="KW-1278">Translocase</keyword>
<evidence type="ECO:0000256" key="2">
    <source>
        <dbReference type="ARBA" id="ARBA00022448"/>
    </source>
</evidence>
<keyword evidence="2" id="KW-0813">Transport</keyword>
<dbReference type="InterPro" id="IPR050093">
    <property type="entry name" value="ABC_SmlMolc_Importer"/>
</dbReference>
<proteinExistence type="inferred from homology"/>
<feature type="domain" description="ABC transporter" evidence="9">
    <location>
        <begin position="4"/>
        <end position="237"/>
    </location>
</feature>
<gene>
    <name evidence="10" type="ORF">RHIZ70_695</name>
</gene>
<dbReference type="OrthoDB" id="9802264at2"/>
<dbReference type="SMART" id="SM00382">
    <property type="entry name" value="AAA"/>
    <property type="match status" value="1"/>
</dbReference>
<evidence type="ECO:0000256" key="3">
    <source>
        <dbReference type="ARBA" id="ARBA00022475"/>
    </source>
</evidence>
<dbReference type="Gene3D" id="3.40.50.300">
    <property type="entry name" value="P-loop containing nucleotide triphosphate hydrolases"/>
    <property type="match status" value="1"/>
</dbReference>
<dbReference type="EMBL" id="UEYP01000016">
    <property type="protein sequence ID" value="SSC64987.1"/>
    <property type="molecule type" value="Genomic_DNA"/>
</dbReference>
<dbReference type="PROSITE" id="PS50893">
    <property type="entry name" value="ABC_TRANSPORTER_2"/>
    <property type="match status" value="1"/>
</dbReference>
<dbReference type="SUPFAM" id="SSF52540">
    <property type="entry name" value="P-loop containing nucleoside triphosphate hydrolases"/>
    <property type="match status" value="1"/>
</dbReference>
<dbReference type="InterPro" id="IPR027417">
    <property type="entry name" value="P-loop_NTPase"/>
</dbReference>
<dbReference type="PROSITE" id="PS00211">
    <property type="entry name" value="ABC_TRANSPORTER_1"/>
    <property type="match status" value="1"/>
</dbReference>
<dbReference type="PANTHER" id="PTHR42781">
    <property type="entry name" value="SPERMIDINE/PUTRESCINE IMPORT ATP-BINDING PROTEIN POTA"/>
    <property type="match status" value="1"/>
</dbReference>
<keyword evidence="5" id="KW-0547">Nucleotide-binding</keyword>
<protein>
    <recommendedName>
        <fullName evidence="9">ABC transporter domain-containing protein</fullName>
    </recommendedName>
</protein>
<dbReference type="RefSeq" id="WP_115672125.1">
    <property type="nucleotide sequence ID" value="NZ_UEYP01000016.1"/>
</dbReference>
<dbReference type="InterPro" id="IPR003593">
    <property type="entry name" value="AAA+_ATPase"/>
</dbReference>
<keyword evidence="8" id="KW-0472">Membrane</keyword>
<evidence type="ECO:0000259" key="9">
    <source>
        <dbReference type="PROSITE" id="PS50893"/>
    </source>
</evidence>